<dbReference type="GO" id="GO:0016020">
    <property type="term" value="C:membrane"/>
    <property type="evidence" value="ECO:0007669"/>
    <property type="project" value="UniProtKB-SubCell"/>
</dbReference>
<feature type="transmembrane region" description="Helical" evidence="7">
    <location>
        <begin position="252"/>
        <end position="271"/>
    </location>
</feature>
<feature type="non-terminal residue" evidence="8">
    <location>
        <position position="1"/>
    </location>
</feature>
<feature type="transmembrane region" description="Helical" evidence="7">
    <location>
        <begin position="39"/>
        <end position="60"/>
    </location>
</feature>
<feature type="transmembrane region" description="Helical" evidence="7">
    <location>
        <begin position="138"/>
        <end position="157"/>
    </location>
</feature>
<gene>
    <name evidence="8" type="ORF">PFISCL1PPCAC_19885</name>
</gene>
<evidence type="ECO:0000256" key="1">
    <source>
        <dbReference type="ARBA" id="ARBA00004141"/>
    </source>
</evidence>
<sequence length="387" mass="43718">ESVEITRFVGFFLLIISNILWVISGEITRFIIIDSHFKKPFFLFCFKTSFLSIYFIKYVCKPSTIENMRAREEIDKLSVEGFELMSDTEDEQYQRTKIRFSSIKEIRRLPLREAVEAQFARRSYERPIECCIHRPSPYNLVLIFLLGPMWILCSLTYQSSMMDTNVTSLNIFPATSSLFLLIFSICLPYCHSKVSPLMGAMVLLNLLGVSLIFQSESCPTPSSLLSTASALSYAVYLISLSKFTSIYGNVDLNFLLGSVGLTVGLISLFLLPLLDWIDIEPLLPLPTLNMSMQIVGSAFFGSLLADRLFMEGTRLTSSLSSSLSLSISIPFSFLADFLIRNQHPSFIQMMGVIPIIISFIGVSFVEGKREKSRDDVESLSLIENEDL</sequence>
<evidence type="ECO:0000313" key="8">
    <source>
        <dbReference type="EMBL" id="GMT28588.1"/>
    </source>
</evidence>
<proteinExistence type="inferred from homology"/>
<evidence type="ECO:0000256" key="7">
    <source>
        <dbReference type="SAM" id="Phobius"/>
    </source>
</evidence>
<dbReference type="PANTHER" id="PTHR23051">
    <property type="entry name" value="SOLUTE CARRIER FAMILY 35, MEMBER F5"/>
    <property type="match status" value="1"/>
</dbReference>
<protein>
    <recommendedName>
        <fullName evidence="6">Solute carrier family 35 member F5</fullName>
    </recommendedName>
</protein>
<feature type="transmembrane region" description="Helical" evidence="7">
    <location>
        <begin position="169"/>
        <end position="190"/>
    </location>
</feature>
<dbReference type="Proteomes" id="UP001432322">
    <property type="component" value="Unassembled WGS sequence"/>
</dbReference>
<name>A0AAV5WE06_9BILA</name>
<dbReference type="AlphaFoldDB" id="A0AAV5WE06"/>
<keyword evidence="4 7" id="KW-1133">Transmembrane helix</keyword>
<reference evidence="8" key="1">
    <citation type="submission" date="2023-10" db="EMBL/GenBank/DDBJ databases">
        <title>Genome assembly of Pristionchus species.</title>
        <authorList>
            <person name="Yoshida K."/>
            <person name="Sommer R.J."/>
        </authorList>
    </citation>
    <scope>NUCLEOTIDE SEQUENCE</scope>
    <source>
        <strain evidence="8">RS5133</strain>
    </source>
</reference>
<evidence type="ECO:0000313" key="9">
    <source>
        <dbReference type="Proteomes" id="UP001432322"/>
    </source>
</evidence>
<evidence type="ECO:0000256" key="4">
    <source>
        <dbReference type="ARBA" id="ARBA00022989"/>
    </source>
</evidence>
<accession>A0AAV5WE06</accession>
<comment type="similarity">
    <text evidence="2">Belongs to the SLC35F solute transporter family.</text>
</comment>
<keyword evidence="5 7" id="KW-0472">Membrane</keyword>
<dbReference type="SUPFAM" id="SSF103481">
    <property type="entry name" value="Multidrug resistance efflux transporter EmrE"/>
    <property type="match status" value="1"/>
</dbReference>
<feature type="transmembrane region" description="Helical" evidence="7">
    <location>
        <begin position="221"/>
        <end position="240"/>
    </location>
</feature>
<comment type="caution">
    <text evidence="8">The sequence shown here is derived from an EMBL/GenBank/DDBJ whole genome shotgun (WGS) entry which is preliminary data.</text>
</comment>
<evidence type="ECO:0000256" key="3">
    <source>
        <dbReference type="ARBA" id="ARBA00022692"/>
    </source>
</evidence>
<evidence type="ECO:0000256" key="2">
    <source>
        <dbReference type="ARBA" id="ARBA00007863"/>
    </source>
</evidence>
<evidence type="ECO:0000256" key="6">
    <source>
        <dbReference type="ARBA" id="ARBA00040744"/>
    </source>
</evidence>
<comment type="subcellular location">
    <subcellularLocation>
        <location evidence="1">Membrane</location>
        <topology evidence="1">Multi-pass membrane protein</topology>
    </subcellularLocation>
</comment>
<dbReference type="EMBL" id="BTSY01000005">
    <property type="protein sequence ID" value="GMT28588.1"/>
    <property type="molecule type" value="Genomic_DNA"/>
</dbReference>
<evidence type="ECO:0000256" key="5">
    <source>
        <dbReference type="ARBA" id="ARBA00023136"/>
    </source>
</evidence>
<dbReference type="InterPro" id="IPR037185">
    <property type="entry name" value="EmrE-like"/>
</dbReference>
<feature type="transmembrane region" description="Helical" evidence="7">
    <location>
        <begin position="12"/>
        <end position="33"/>
    </location>
</feature>
<feature type="transmembrane region" description="Helical" evidence="7">
    <location>
        <begin position="197"/>
        <end position="215"/>
    </location>
</feature>
<feature type="transmembrane region" description="Helical" evidence="7">
    <location>
        <begin position="345"/>
        <end position="365"/>
    </location>
</feature>
<organism evidence="8 9">
    <name type="scientific">Pristionchus fissidentatus</name>
    <dbReference type="NCBI Taxonomy" id="1538716"/>
    <lineage>
        <taxon>Eukaryota</taxon>
        <taxon>Metazoa</taxon>
        <taxon>Ecdysozoa</taxon>
        <taxon>Nematoda</taxon>
        <taxon>Chromadorea</taxon>
        <taxon>Rhabditida</taxon>
        <taxon>Rhabditina</taxon>
        <taxon>Diplogasteromorpha</taxon>
        <taxon>Diplogasteroidea</taxon>
        <taxon>Neodiplogasteridae</taxon>
        <taxon>Pristionchus</taxon>
    </lineage>
</organism>
<dbReference type="PANTHER" id="PTHR23051:SF0">
    <property type="entry name" value="SOLUTE CARRIER FAMILY 35 MEMBER F5"/>
    <property type="match status" value="1"/>
</dbReference>
<keyword evidence="3 7" id="KW-0812">Transmembrane</keyword>
<keyword evidence="9" id="KW-1185">Reference proteome</keyword>